<evidence type="ECO:0000313" key="6">
    <source>
        <dbReference type="Proteomes" id="UP001284601"/>
    </source>
</evidence>
<dbReference type="InterPro" id="IPR036388">
    <property type="entry name" value="WH-like_DNA-bd_sf"/>
</dbReference>
<comment type="caution">
    <text evidence="5">The sequence shown here is derived from an EMBL/GenBank/DDBJ whole genome shotgun (WGS) entry which is preliminary data.</text>
</comment>
<evidence type="ECO:0000259" key="4">
    <source>
        <dbReference type="PROSITE" id="PS51118"/>
    </source>
</evidence>
<protein>
    <submittedName>
        <fullName evidence="5">Helix-turn-helix domain-containing protein</fullName>
    </submittedName>
</protein>
<feature type="domain" description="HTH hxlR-type" evidence="4">
    <location>
        <begin position="16"/>
        <end position="114"/>
    </location>
</feature>
<dbReference type="InterPro" id="IPR002577">
    <property type="entry name" value="HTH_HxlR"/>
</dbReference>
<dbReference type="PROSITE" id="PS51118">
    <property type="entry name" value="HTH_HXLR"/>
    <property type="match status" value="1"/>
</dbReference>
<evidence type="ECO:0000256" key="1">
    <source>
        <dbReference type="ARBA" id="ARBA00023015"/>
    </source>
</evidence>
<proteinExistence type="predicted"/>
<keyword evidence="3" id="KW-0804">Transcription</keyword>
<evidence type="ECO:0000313" key="5">
    <source>
        <dbReference type="EMBL" id="MDW5596282.1"/>
    </source>
</evidence>
<name>A0ABU4HSI7_9ACTN</name>
<evidence type="ECO:0000256" key="3">
    <source>
        <dbReference type="ARBA" id="ARBA00023163"/>
    </source>
</evidence>
<keyword evidence="6" id="KW-1185">Reference proteome</keyword>
<dbReference type="SUPFAM" id="SSF46785">
    <property type="entry name" value="Winged helix' DNA-binding domain"/>
    <property type="match status" value="1"/>
</dbReference>
<keyword evidence="2" id="KW-0238">DNA-binding</keyword>
<gene>
    <name evidence="5" type="ORF">R7226_18180</name>
</gene>
<sequence length="230" mass="25639">MSPAPPPKRHPYDQWSPDARALDLVGDKWTLLIVRDLVSGPRRFVELQRTLPGISTEQLRSRLNRMVADGLLTRQRYREVPPRVDYELTERARDLIPVLAALARWGYEWSWTEPRRGEAIDIGAVFRLAPGLLTLPKSLKGSLELNVQQRSKDGEDRVYLITVKRGEVTLEERADADAAARVSGTERAWVDALVPDGTRDGLEISGDARLTDAVLDGLTPVVTRAEAAVA</sequence>
<evidence type="ECO:0000256" key="2">
    <source>
        <dbReference type="ARBA" id="ARBA00023125"/>
    </source>
</evidence>
<reference evidence="6" key="1">
    <citation type="submission" date="2023-07" db="EMBL/GenBank/DDBJ databases">
        <title>Conexibacter stalactiti sp. nov., isolated from stalactites in a lava cave and emended description of the genus Conexibacter.</title>
        <authorList>
            <person name="Lee S.D."/>
        </authorList>
    </citation>
    <scope>NUCLEOTIDE SEQUENCE [LARGE SCALE GENOMIC DNA]</scope>
    <source>
        <strain evidence="6">KCTC 39840</strain>
    </source>
</reference>
<reference evidence="5 6" key="2">
    <citation type="submission" date="2023-10" db="EMBL/GenBank/DDBJ databases">
        <authorList>
            <person name="Han X.F."/>
        </authorList>
    </citation>
    <scope>NUCLEOTIDE SEQUENCE [LARGE SCALE GENOMIC DNA]</scope>
    <source>
        <strain evidence="5 6">KCTC 39840</strain>
    </source>
</reference>
<accession>A0ABU4HSI7</accession>
<dbReference type="Proteomes" id="UP001284601">
    <property type="component" value="Unassembled WGS sequence"/>
</dbReference>
<dbReference type="Pfam" id="PF01638">
    <property type="entry name" value="HxlR"/>
    <property type="match status" value="1"/>
</dbReference>
<dbReference type="RefSeq" id="WP_318598675.1">
    <property type="nucleotide sequence ID" value="NZ_JAWSTH010000051.1"/>
</dbReference>
<dbReference type="PANTHER" id="PTHR33204:SF18">
    <property type="entry name" value="TRANSCRIPTIONAL REGULATORY PROTEIN"/>
    <property type="match status" value="1"/>
</dbReference>
<dbReference type="InterPro" id="IPR036390">
    <property type="entry name" value="WH_DNA-bd_sf"/>
</dbReference>
<dbReference type="Gene3D" id="1.10.10.10">
    <property type="entry name" value="Winged helix-like DNA-binding domain superfamily/Winged helix DNA-binding domain"/>
    <property type="match status" value="1"/>
</dbReference>
<keyword evidence="1" id="KW-0805">Transcription regulation</keyword>
<organism evidence="5 6">
    <name type="scientific">Conexibacter stalactiti</name>
    <dbReference type="NCBI Taxonomy" id="1940611"/>
    <lineage>
        <taxon>Bacteria</taxon>
        <taxon>Bacillati</taxon>
        <taxon>Actinomycetota</taxon>
        <taxon>Thermoleophilia</taxon>
        <taxon>Solirubrobacterales</taxon>
        <taxon>Conexibacteraceae</taxon>
        <taxon>Conexibacter</taxon>
    </lineage>
</organism>
<dbReference type="PANTHER" id="PTHR33204">
    <property type="entry name" value="TRANSCRIPTIONAL REGULATOR, MARR FAMILY"/>
    <property type="match status" value="1"/>
</dbReference>
<dbReference type="EMBL" id="JAWSTH010000051">
    <property type="protein sequence ID" value="MDW5596282.1"/>
    <property type="molecule type" value="Genomic_DNA"/>
</dbReference>